<organism evidence="1 2">
    <name type="scientific">Pseudobowmanella zhangzhouensis</name>
    <dbReference type="NCBI Taxonomy" id="1537679"/>
    <lineage>
        <taxon>Bacteria</taxon>
        <taxon>Pseudomonadati</taxon>
        <taxon>Pseudomonadota</taxon>
        <taxon>Gammaproteobacteria</taxon>
        <taxon>Alteromonadales</taxon>
        <taxon>Alteromonadaceae</taxon>
    </lineage>
</organism>
<dbReference type="RefSeq" id="WP_254426624.1">
    <property type="nucleotide sequence ID" value="NZ_JBHSUS010000001.1"/>
</dbReference>
<evidence type="ECO:0000313" key="1">
    <source>
        <dbReference type="EMBL" id="MFC6438728.1"/>
    </source>
</evidence>
<dbReference type="Proteomes" id="UP001596364">
    <property type="component" value="Unassembled WGS sequence"/>
</dbReference>
<accession>A0ABW1XER6</accession>
<protein>
    <recommendedName>
        <fullName evidence="3">DUF885 domain-containing protein</fullName>
    </recommendedName>
</protein>
<proteinExistence type="predicted"/>
<keyword evidence="2" id="KW-1185">Reference proteome</keyword>
<gene>
    <name evidence="1" type="ORF">ACFP85_00940</name>
</gene>
<dbReference type="EMBL" id="JBHSUS010000001">
    <property type="protein sequence ID" value="MFC6438728.1"/>
    <property type="molecule type" value="Genomic_DNA"/>
</dbReference>
<name>A0ABW1XER6_9ALTE</name>
<evidence type="ECO:0000313" key="2">
    <source>
        <dbReference type="Proteomes" id="UP001596364"/>
    </source>
</evidence>
<comment type="caution">
    <text evidence="1">The sequence shown here is derived from an EMBL/GenBank/DDBJ whole genome shotgun (WGS) entry which is preliminary data.</text>
</comment>
<reference evidence="2" key="1">
    <citation type="journal article" date="2019" name="Int. J. Syst. Evol. Microbiol.">
        <title>The Global Catalogue of Microorganisms (GCM) 10K type strain sequencing project: providing services to taxonomists for standard genome sequencing and annotation.</title>
        <authorList>
            <consortium name="The Broad Institute Genomics Platform"/>
            <consortium name="The Broad Institute Genome Sequencing Center for Infectious Disease"/>
            <person name="Wu L."/>
            <person name="Ma J."/>
        </authorList>
    </citation>
    <scope>NUCLEOTIDE SEQUENCE [LARGE SCALE GENOMIC DNA]</scope>
    <source>
        <strain evidence="2">CGMCC 1.16031</strain>
    </source>
</reference>
<evidence type="ECO:0008006" key="3">
    <source>
        <dbReference type="Google" id="ProtNLM"/>
    </source>
</evidence>
<sequence>MDELAERYVKLVLALGEHDSGYVDAYYGPDSWVTDAKKMNLSAQQIAGQAKQLHQQLAALVDNDEEMEKLRGHYLDRQLVALQAHANAIASGKRAAFDSQSQSLYDTVAPTHAFEHFAQPLAELEALLPGDAPLNQRVETFLMQFYIPREKQDAVFARAIEECRSRTKAHIQLPMHENFTLEYVQDKPWSGYNWYQGNAQSLIQLNVELPIEISRAVDLGCHEGYPGHHTYNALLENNLVNEKGWLEFSVYPLYSPQSLIAEGSANYGIELAFPGEQKEQFERDVLFPLAGIDPQLAEQYAEFNRLKAELSYASNEVARQYLAGTLPAEKAIELLQTYSLYSPEKAAQRIRFFDTYGAYVINYNWGKDLVKDYVEQAKSEDERWQRFARLLASPRVPSSIFWN</sequence>